<organism evidence="3 4">
    <name type="scientific">Circinella minor</name>
    <dbReference type="NCBI Taxonomy" id="1195481"/>
    <lineage>
        <taxon>Eukaryota</taxon>
        <taxon>Fungi</taxon>
        <taxon>Fungi incertae sedis</taxon>
        <taxon>Mucoromycota</taxon>
        <taxon>Mucoromycotina</taxon>
        <taxon>Mucoromycetes</taxon>
        <taxon>Mucorales</taxon>
        <taxon>Lichtheimiaceae</taxon>
        <taxon>Circinella</taxon>
    </lineage>
</organism>
<accession>A0A8H7VKX6</accession>
<dbReference type="Proteomes" id="UP000646827">
    <property type="component" value="Unassembled WGS sequence"/>
</dbReference>
<proteinExistence type="predicted"/>
<keyword evidence="2" id="KW-0812">Transmembrane</keyword>
<comment type="caution">
    <text evidence="3">The sequence shown here is derived from an EMBL/GenBank/DDBJ whole genome shotgun (WGS) entry which is preliminary data.</text>
</comment>
<feature type="non-terminal residue" evidence="3">
    <location>
        <position position="1"/>
    </location>
</feature>
<gene>
    <name evidence="3" type="ORF">INT45_002929</name>
</gene>
<feature type="transmembrane region" description="Helical" evidence="2">
    <location>
        <begin position="395"/>
        <end position="413"/>
    </location>
</feature>
<evidence type="ECO:0000256" key="1">
    <source>
        <dbReference type="SAM" id="MobiDB-lite"/>
    </source>
</evidence>
<evidence type="ECO:0000313" key="3">
    <source>
        <dbReference type="EMBL" id="KAG2224390.1"/>
    </source>
</evidence>
<dbReference type="OrthoDB" id="2289963at2759"/>
<protein>
    <submittedName>
        <fullName evidence="3">Uncharacterized protein</fullName>
    </submittedName>
</protein>
<feature type="region of interest" description="Disordered" evidence="1">
    <location>
        <begin position="1"/>
        <end position="26"/>
    </location>
</feature>
<name>A0A8H7VKX6_9FUNG</name>
<dbReference type="AlphaFoldDB" id="A0A8H7VKX6"/>
<evidence type="ECO:0000313" key="4">
    <source>
        <dbReference type="Proteomes" id="UP000646827"/>
    </source>
</evidence>
<keyword evidence="4" id="KW-1185">Reference proteome</keyword>
<keyword evidence="2" id="KW-1133">Transmembrane helix</keyword>
<keyword evidence="2" id="KW-0472">Membrane</keyword>
<evidence type="ECO:0000256" key="2">
    <source>
        <dbReference type="SAM" id="Phobius"/>
    </source>
</evidence>
<dbReference type="EMBL" id="JAEPRB010000043">
    <property type="protein sequence ID" value="KAG2224390.1"/>
    <property type="molecule type" value="Genomic_DNA"/>
</dbReference>
<sequence>GELSSSKGKHDDNTQKNKNPATGEKAKAALDSVVTTFLETGATMANELIRKEALSSSKRDHEGDHHEAKVVEVDDVFVGNSSESVGTCIKNEALKLYPSYNNLDHSKKAVVELGLNSILDIFIGHATKTNSIHPPQSYLFSDAEWKELSLKFNHMSSEYDVVAKYKDKIKKIEECAKGDLKDARQHTYMAEMKSTRDDESILYAIYTHYLEVLEYHQYIFQDDIDITELDFGVKLWGPMLEKLFRNTSLRCKWGESVGDSSGVAESRGFKVDVRIVRDTLSRRRKEADQANVEMARKNPTISKTSSDRIKLLIESKCVLDRLAKEVKHFKHHEIVIPALQLAGPRASFYSLQLGSNGLYIGMKDVSGTVPNKKKDLYLFRRVVDLLFRFKVKRDIYIYIYICVCVWVGGWQAALNVSEYTLTTADDDDDDDYDDDDKNSDSNKESIDYLLWLRGTWIPPRSNIKKKLPSIPSILTASDL</sequence>
<reference evidence="3 4" key="1">
    <citation type="submission" date="2020-12" db="EMBL/GenBank/DDBJ databases">
        <title>Metabolic potential, ecology and presence of endohyphal bacteria is reflected in genomic diversity of Mucoromycotina.</title>
        <authorList>
            <person name="Muszewska A."/>
            <person name="Okrasinska A."/>
            <person name="Steczkiewicz K."/>
            <person name="Drgas O."/>
            <person name="Orlowska M."/>
            <person name="Perlinska-Lenart U."/>
            <person name="Aleksandrzak-Piekarczyk T."/>
            <person name="Szatraj K."/>
            <person name="Zielenkiewicz U."/>
            <person name="Pilsyk S."/>
            <person name="Malc E."/>
            <person name="Mieczkowski P."/>
            <person name="Kruszewska J.S."/>
            <person name="Biernat P."/>
            <person name="Pawlowska J."/>
        </authorList>
    </citation>
    <scope>NUCLEOTIDE SEQUENCE [LARGE SCALE GENOMIC DNA]</scope>
    <source>
        <strain evidence="3 4">CBS 142.35</strain>
    </source>
</reference>